<comment type="caution">
    <text evidence="3">The sequence shown here is derived from an EMBL/GenBank/DDBJ whole genome shotgun (WGS) entry which is preliminary data.</text>
</comment>
<feature type="coiled-coil region" evidence="1">
    <location>
        <begin position="38"/>
        <end position="65"/>
    </location>
</feature>
<organism evidence="3">
    <name type="scientific">Symploca sp. SIO1C4</name>
    <dbReference type="NCBI Taxonomy" id="2607765"/>
    <lineage>
        <taxon>Bacteria</taxon>
        <taxon>Bacillati</taxon>
        <taxon>Cyanobacteriota</taxon>
        <taxon>Cyanophyceae</taxon>
        <taxon>Coleofasciculales</taxon>
        <taxon>Coleofasciculaceae</taxon>
        <taxon>Symploca</taxon>
    </lineage>
</organism>
<accession>A0A6B3N414</accession>
<dbReference type="AlphaFoldDB" id="A0A6B3N414"/>
<keyword evidence="2" id="KW-1133">Transmembrane helix</keyword>
<sequence>MSQSTFDRTFAFIATVAVVIGIAAGFWVIGTPHRQRQITADKERIRDLERIAQRLYRQAEQTQNRGKVVELPEFLEERDLAIDQITNTPYEYRRQSSTTYELCANFDTDSATYRLKETPSQSSPEYWQHPQGRHCFEFNVLEEPPSLFRF</sequence>
<evidence type="ECO:0000256" key="2">
    <source>
        <dbReference type="SAM" id="Phobius"/>
    </source>
</evidence>
<protein>
    <recommendedName>
        <fullName evidence="4">Type II secretion system protein</fullName>
    </recommendedName>
</protein>
<name>A0A6B3N414_9CYAN</name>
<gene>
    <name evidence="3" type="ORF">F6J89_00875</name>
</gene>
<evidence type="ECO:0008006" key="4">
    <source>
        <dbReference type="Google" id="ProtNLM"/>
    </source>
</evidence>
<evidence type="ECO:0000256" key="1">
    <source>
        <dbReference type="SAM" id="Coils"/>
    </source>
</evidence>
<proteinExistence type="predicted"/>
<dbReference type="EMBL" id="JAAHFQ010000009">
    <property type="protein sequence ID" value="NER26243.1"/>
    <property type="molecule type" value="Genomic_DNA"/>
</dbReference>
<keyword evidence="1" id="KW-0175">Coiled coil</keyword>
<evidence type="ECO:0000313" key="3">
    <source>
        <dbReference type="EMBL" id="NER26243.1"/>
    </source>
</evidence>
<reference evidence="3" key="1">
    <citation type="submission" date="2019-11" db="EMBL/GenBank/DDBJ databases">
        <title>Genomic insights into an expanded diversity of filamentous marine cyanobacteria reveals the extraordinary biosynthetic potential of Moorea and Okeania.</title>
        <authorList>
            <person name="Ferreira Leao T."/>
            <person name="Wang M."/>
            <person name="Moss N."/>
            <person name="Da Silva R."/>
            <person name="Sanders J."/>
            <person name="Nurk S."/>
            <person name="Gurevich A."/>
            <person name="Humphrey G."/>
            <person name="Reher R."/>
            <person name="Zhu Q."/>
            <person name="Belda-Ferre P."/>
            <person name="Glukhov E."/>
            <person name="Rex R."/>
            <person name="Dorrestein P.C."/>
            <person name="Knight R."/>
            <person name="Pevzner P."/>
            <person name="Gerwick W.H."/>
            <person name="Gerwick L."/>
        </authorList>
    </citation>
    <scope>NUCLEOTIDE SEQUENCE</scope>
    <source>
        <strain evidence="3">SIO1C4</strain>
    </source>
</reference>
<feature type="transmembrane region" description="Helical" evidence="2">
    <location>
        <begin position="12"/>
        <end position="29"/>
    </location>
</feature>
<keyword evidence="2" id="KW-0472">Membrane</keyword>
<keyword evidence="2" id="KW-0812">Transmembrane</keyword>